<dbReference type="GO" id="GO:0016036">
    <property type="term" value="P:cellular response to phosphate starvation"/>
    <property type="evidence" value="ECO:0007669"/>
    <property type="project" value="TreeGrafter"/>
</dbReference>
<dbReference type="PANTHER" id="PTHR45453:SF1">
    <property type="entry name" value="PHOSPHATE REGULON SENSOR PROTEIN PHOR"/>
    <property type="match status" value="1"/>
</dbReference>
<evidence type="ECO:0000256" key="6">
    <source>
        <dbReference type="ARBA" id="ARBA00023012"/>
    </source>
</evidence>
<reference evidence="7" key="1">
    <citation type="submission" date="2021-03" db="EMBL/GenBank/DDBJ databases">
        <title>Comparative genomics and phylogenomic investigation of the class Geoglossomycetes provide insights into ecological specialization and systematics.</title>
        <authorList>
            <person name="Melie T."/>
            <person name="Pirro S."/>
            <person name="Miller A.N."/>
            <person name="Quandt A."/>
        </authorList>
    </citation>
    <scope>NUCLEOTIDE SEQUENCE</scope>
    <source>
        <strain evidence="7">GBOQ0MN5Z8</strain>
    </source>
</reference>
<dbReference type="AlphaFoldDB" id="A0A9P8HYV0"/>
<dbReference type="GO" id="GO:0005886">
    <property type="term" value="C:plasma membrane"/>
    <property type="evidence" value="ECO:0007669"/>
    <property type="project" value="TreeGrafter"/>
</dbReference>
<dbReference type="OrthoDB" id="60033at2759"/>
<evidence type="ECO:0000313" key="8">
    <source>
        <dbReference type="Proteomes" id="UP000698800"/>
    </source>
</evidence>
<dbReference type="EC" id="2.7.13.3" evidence="2"/>
<evidence type="ECO:0000313" key="7">
    <source>
        <dbReference type="EMBL" id="KAH0533960.1"/>
    </source>
</evidence>
<protein>
    <recommendedName>
        <fullName evidence="2">histidine kinase</fullName>
        <ecNumber evidence="2">2.7.13.3</ecNumber>
    </recommendedName>
</protein>
<dbReference type="EMBL" id="JAGHQL010000303">
    <property type="protein sequence ID" value="KAH0533960.1"/>
    <property type="molecule type" value="Genomic_DNA"/>
</dbReference>
<proteinExistence type="predicted"/>
<evidence type="ECO:0000256" key="2">
    <source>
        <dbReference type="ARBA" id="ARBA00012438"/>
    </source>
</evidence>
<organism evidence="7 8">
    <name type="scientific">Glutinoglossum americanum</name>
    <dbReference type="NCBI Taxonomy" id="1670608"/>
    <lineage>
        <taxon>Eukaryota</taxon>
        <taxon>Fungi</taxon>
        <taxon>Dikarya</taxon>
        <taxon>Ascomycota</taxon>
        <taxon>Pezizomycotina</taxon>
        <taxon>Geoglossomycetes</taxon>
        <taxon>Geoglossales</taxon>
        <taxon>Geoglossaceae</taxon>
        <taxon>Glutinoglossum</taxon>
    </lineage>
</organism>
<dbReference type="InterPro" id="IPR036097">
    <property type="entry name" value="HisK_dim/P_sf"/>
</dbReference>
<accession>A0A9P8HYV0</accession>
<keyword evidence="5" id="KW-0418">Kinase</keyword>
<dbReference type="Proteomes" id="UP000698800">
    <property type="component" value="Unassembled WGS sequence"/>
</dbReference>
<sequence>MLKCFCMSILLDNFRIDKKILQRILDFLPYPFLVAEFRNGTHTNIYVNQKFREEIGYTIADIPTIDDWFEKAYPDPTYRNEVMKSWGMLYQLAQRQRDDFVIMKASIRTNSRGDRWYEVKSSIFGRVQLVAFIDIHEVMLKKKELRRLNENKNKTLSILSHDLRGPIANLHELSKLALGHNLAQDEFFALVRNVNEKTFQTLEFLDTTLLWTRSNFDSIQITNEQIDLKGIVWDILAIYNDSFHDKKITVTQALSKDLKISCDPSILTIVTRNLISNAIKFTPEGVTDTGIGMTPDVVTEILSDNYTSRRGTRQEKVTETPYKPSEEFQIQVDFQFKQRNNTSANTVEFVETDVQRAKNQSSTGLRPYLILNLKFLKLSDQEVKVKAVNNVHHVLFNKKIKLEDTYKIDMGFTDDVKGRVTPHEVNIVLSSNDKKETSRIRLFIKDDGTFVVNGEARGKF</sequence>
<evidence type="ECO:0000256" key="5">
    <source>
        <dbReference type="ARBA" id="ARBA00022777"/>
    </source>
</evidence>
<dbReference type="InterPro" id="IPR036890">
    <property type="entry name" value="HATPase_C_sf"/>
</dbReference>
<keyword evidence="3" id="KW-0597">Phosphoprotein</keyword>
<comment type="catalytic activity">
    <reaction evidence="1">
        <text>ATP + protein L-histidine = ADP + protein N-phospho-L-histidine.</text>
        <dbReference type="EC" id="2.7.13.3"/>
    </reaction>
</comment>
<evidence type="ECO:0000256" key="1">
    <source>
        <dbReference type="ARBA" id="ARBA00000085"/>
    </source>
</evidence>
<dbReference type="Gene3D" id="1.10.287.130">
    <property type="match status" value="1"/>
</dbReference>
<dbReference type="Gene3D" id="3.30.565.10">
    <property type="entry name" value="Histidine kinase-like ATPase, C-terminal domain"/>
    <property type="match status" value="1"/>
</dbReference>
<dbReference type="InterPro" id="IPR050351">
    <property type="entry name" value="BphY/WalK/GraS-like"/>
</dbReference>
<dbReference type="GO" id="GO:0000155">
    <property type="term" value="F:phosphorelay sensor kinase activity"/>
    <property type="evidence" value="ECO:0007669"/>
    <property type="project" value="InterPro"/>
</dbReference>
<keyword evidence="4" id="KW-0808">Transferase</keyword>
<keyword evidence="6" id="KW-0902">Two-component regulatory system</keyword>
<dbReference type="SUPFAM" id="SSF55874">
    <property type="entry name" value="ATPase domain of HSP90 chaperone/DNA topoisomerase II/histidine kinase"/>
    <property type="match status" value="1"/>
</dbReference>
<name>A0A9P8HYV0_9PEZI</name>
<dbReference type="SUPFAM" id="SSF47384">
    <property type="entry name" value="Homodimeric domain of signal transducing histidine kinase"/>
    <property type="match status" value="1"/>
</dbReference>
<dbReference type="GO" id="GO:0004721">
    <property type="term" value="F:phosphoprotein phosphatase activity"/>
    <property type="evidence" value="ECO:0007669"/>
    <property type="project" value="TreeGrafter"/>
</dbReference>
<gene>
    <name evidence="7" type="ORF">FGG08_007428</name>
</gene>
<keyword evidence="8" id="KW-1185">Reference proteome</keyword>
<evidence type="ECO:0000256" key="3">
    <source>
        <dbReference type="ARBA" id="ARBA00022553"/>
    </source>
</evidence>
<comment type="caution">
    <text evidence="7">The sequence shown here is derived from an EMBL/GenBank/DDBJ whole genome shotgun (WGS) entry which is preliminary data.</text>
</comment>
<evidence type="ECO:0000256" key="4">
    <source>
        <dbReference type="ARBA" id="ARBA00022679"/>
    </source>
</evidence>
<dbReference type="PANTHER" id="PTHR45453">
    <property type="entry name" value="PHOSPHATE REGULON SENSOR PROTEIN PHOR"/>
    <property type="match status" value="1"/>
</dbReference>